<evidence type="ECO:0000313" key="2">
    <source>
        <dbReference type="Proteomes" id="UP000093592"/>
    </source>
</evidence>
<name>A0A1A2Z6Q3_9MYCO</name>
<dbReference type="SUPFAM" id="SSF54427">
    <property type="entry name" value="NTF2-like"/>
    <property type="match status" value="1"/>
</dbReference>
<dbReference type="AlphaFoldDB" id="A0A1A2Z6Q3"/>
<protein>
    <recommendedName>
        <fullName evidence="3">SnoaL-like domain-containing protein</fullName>
    </recommendedName>
</protein>
<reference evidence="2" key="1">
    <citation type="submission" date="2016-06" db="EMBL/GenBank/DDBJ databases">
        <authorList>
            <person name="Sutton G."/>
            <person name="Brinkac L."/>
            <person name="Sanka R."/>
            <person name="Adams M."/>
            <person name="Lau E."/>
            <person name="Sam S."/>
            <person name="Sreng N."/>
            <person name="Him V."/>
            <person name="Kerleguer A."/>
            <person name="Cheng S."/>
        </authorList>
    </citation>
    <scope>NUCLEOTIDE SEQUENCE [LARGE SCALE GENOMIC DNA]</scope>
    <source>
        <strain evidence="2">E861</strain>
    </source>
</reference>
<accession>A0A1A2Z6Q3</accession>
<evidence type="ECO:0008006" key="3">
    <source>
        <dbReference type="Google" id="ProtNLM"/>
    </source>
</evidence>
<dbReference type="Proteomes" id="UP000093592">
    <property type="component" value="Unassembled WGS sequence"/>
</dbReference>
<evidence type="ECO:0000313" key="1">
    <source>
        <dbReference type="EMBL" id="OBI45950.1"/>
    </source>
</evidence>
<dbReference type="InterPro" id="IPR032710">
    <property type="entry name" value="NTF2-like_dom_sf"/>
</dbReference>
<sequence length="92" mass="10109">MAFGDAYNTENWDAYTELMCAPMRARFTGTVMDYLKKDRTNTGVTTVSITSVSVDGDNAIVTMDSHNEALGSASASLPVKRDEDGWKICQTY</sequence>
<proteinExistence type="predicted"/>
<gene>
    <name evidence="1" type="ORF">A5707_22510</name>
</gene>
<organism evidence="1 2">
    <name type="scientific">Mycobacterium kyorinense</name>
    <dbReference type="NCBI Taxonomy" id="487514"/>
    <lineage>
        <taxon>Bacteria</taxon>
        <taxon>Bacillati</taxon>
        <taxon>Actinomycetota</taxon>
        <taxon>Actinomycetes</taxon>
        <taxon>Mycobacteriales</taxon>
        <taxon>Mycobacteriaceae</taxon>
        <taxon>Mycobacterium</taxon>
    </lineage>
</organism>
<dbReference type="EMBL" id="LZKJ01000116">
    <property type="protein sequence ID" value="OBI45950.1"/>
    <property type="molecule type" value="Genomic_DNA"/>
</dbReference>
<comment type="caution">
    <text evidence="1">The sequence shown here is derived from an EMBL/GenBank/DDBJ whole genome shotgun (WGS) entry which is preliminary data.</text>
</comment>